<dbReference type="Pfam" id="PF01497">
    <property type="entry name" value="Peripla_BP_2"/>
    <property type="match status" value="1"/>
</dbReference>
<dbReference type="InterPro" id="IPR002491">
    <property type="entry name" value="ABC_transptr_periplasmic_BD"/>
</dbReference>
<dbReference type="Proteomes" id="UP000291981">
    <property type="component" value="Unassembled WGS sequence"/>
</dbReference>
<dbReference type="EMBL" id="SGIU01000001">
    <property type="protein sequence ID" value="TAI49147.1"/>
    <property type="molecule type" value="Genomic_DNA"/>
</dbReference>
<feature type="domain" description="Fe/B12 periplasmic-binding" evidence="1">
    <location>
        <begin position="100"/>
        <end position="372"/>
    </location>
</feature>
<dbReference type="OrthoDB" id="9812528at2"/>
<dbReference type="InterPro" id="IPR050902">
    <property type="entry name" value="ABC_Transporter_SBP"/>
</dbReference>
<dbReference type="RefSeq" id="WP_130610499.1">
    <property type="nucleotide sequence ID" value="NZ_SGIU01000001.1"/>
</dbReference>
<dbReference type="PANTHER" id="PTHR30535:SF34">
    <property type="entry name" value="MOLYBDATE-BINDING PROTEIN MOLA"/>
    <property type="match status" value="1"/>
</dbReference>
<organism evidence="2 3">
    <name type="scientific">Flagellimonas allohymeniacidonis</name>
    <dbReference type="NCBI Taxonomy" id="2517819"/>
    <lineage>
        <taxon>Bacteria</taxon>
        <taxon>Pseudomonadati</taxon>
        <taxon>Bacteroidota</taxon>
        <taxon>Flavobacteriia</taxon>
        <taxon>Flavobacteriales</taxon>
        <taxon>Flavobacteriaceae</taxon>
        <taxon>Flagellimonas</taxon>
    </lineage>
</organism>
<evidence type="ECO:0000313" key="2">
    <source>
        <dbReference type="EMBL" id="TAI49147.1"/>
    </source>
</evidence>
<proteinExistence type="predicted"/>
<dbReference type="SUPFAM" id="SSF53807">
    <property type="entry name" value="Helical backbone' metal receptor"/>
    <property type="match status" value="1"/>
</dbReference>
<sequence>MAKKWITNLLLAALIVCFFWGCVEKNKPFPVQQNLVQTKVEHASGFTIQQNDLYTVIEVTSAWPGSETAFTYALIPREKLASITLPKDAYDAIVATPVKAMVVTSTTHIPSLEALGVLDALVGFPSTDLVSSAEARKRINSGLIKELGTNENINTEIALELNPEVVIGFGINNTNKAYETLKKSNIPIVYNGDWTEQTPLGKAEWIKFFAPFFQKEKEADHIFEEIEASYNQTKLLAQQAAEKPTVLTGGLYKDVWYVAGGKSWMAQFLRDANSDYIWSNTKDQGSIGLSLEAVLEKGQKADFWFNPSLHSSYEELEAANAHYEEFDAFSNKKVYSNAVKKGQTGGLLFYELAPQRPDLVLKDLIAILHPELLPNHNLTFYLPLP</sequence>
<dbReference type="Gene3D" id="3.40.50.1980">
    <property type="entry name" value="Nitrogenase molybdenum iron protein domain"/>
    <property type="match status" value="2"/>
</dbReference>
<dbReference type="GO" id="GO:0071281">
    <property type="term" value="P:cellular response to iron ion"/>
    <property type="evidence" value="ECO:0007669"/>
    <property type="project" value="TreeGrafter"/>
</dbReference>
<accession>A0A4Q8QHA1</accession>
<name>A0A4Q8QHA1_9FLAO</name>
<gene>
    <name evidence="2" type="ORF">EW142_04950</name>
</gene>
<keyword evidence="3" id="KW-1185">Reference proteome</keyword>
<evidence type="ECO:0000313" key="3">
    <source>
        <dbReference type="Proteomes" id="UP000291981"/>
    </source>
</evidence>
<protein>
    <submittedName>
        <fullName evidence="2">ABC transporter substrate-binding protein</fullName>
    </submittedName>
</protein>
<evidence type="ECO:0000259" key="1">
    <source>
        <dbReference type="PROSITE" id="PS50983"/>
    </source>
</evidence>
<reference evidence="2 3" key="1">
    <citation type="submission" date="2019-02" db="EMBL/GenBank/DDBJ databases">
        <title>Draft genome sequence of Muricauda sp. 176CP4-71.</title>
        <authorList>
            <person name="Park J.-S."/>
        </authorList>
    </citation>
    <scope>NUCLEOTIDE SEQUENCE [LARGE SCALE GENOMIC DNA]</scope>
    <source>
        <strain evidence="2 3">176CP4-71</strain>
    </source>
</reference>
<dbReference type="AlphaFoldDB" id="A0A4Q8QHA1"/>
<dbReference type="PANTHER" id="PTHR30535">
    <property type="entry name" value="VITAMIN B12-BINDING PROTEIN"/>
    <property type="match status" value="1"/>
</dbReference>
<dbReference type="PROSITE" id="PS50983">
    <property type="entry name" value="FE_B12_PBP"/>
    <property type="match status" value="1"/>
</dbReference>
<comment type="caution">
    <text evidence="2">The sequence shown here is derived from an EMBL/GenBank/DDBJ whole genome shotgun (WGS) entry which is preliminary data.</text>
</comment>